<evidence type="ECO:0000256" key="1">
    <source>
        <dbReference type="SAM" id="MobiDB-lite"/>
    </source>
</evidence>
<reference evidence="2 3" key="1">
    <citation type="submission" date="2019-03" db="EMBL/GenBank/DDBJ databases">
        <title>Rhodosporidium diobovatum UCD-FST 08-225 genome sequencing, assembly, and annotation.</title>
        <authorList>
            <person name="Fakankun I.U."/>
            <person name="Fristensky B."/>
            <person name="Levin D.B."/>
        </authorList>
    </citation>
    <scope>NUCLEOTIDE SEQUENCE [LARGE SCALE GENOMIC DNA]</scope>
    <source>
        <strain evidence="2 3">UCD-FST 08-225</strain>
    </source>
</reference>
<organism evidence="2 3">
    <name type="scientific">Rhodotorula diobovata</name>
    <dbReference type="NCBI Taxonomy" id="5288"/>
    <lineage>
        <taxon>Eukaryota</taxon>
        <taxon>Fungi</taxon>
        <taxon>Dikarya</taxon>
        <taxon>Basidiomycota</taxon>
        <taxon>Pucciniomycotina</taxon>
        <taxon>Microbotryomycetes</taxon>
        <taxon>Sporidiobolales</taxon>
        <taxon>Sporidiobolaceae</taxon>
        <taxon>Rhodotorula</taxon>
    </lineage>
</organism>
<protein>
    <submittedName>
        <fullName evidence="2">Uncharacterized protein</fullName>
    </submittedName>
</protein>
<dbReference type="EMBL" id="SOZI01000049">
    <property type="protein sequence ID" value="TNY21172.1"/>
    <property type="molecule type" value="Genomic_DNA"/>
</dbReference>
<name>A0A5C5FYC6_9BASI</name>
<comment type="caution">
    <text evidence="2">The sequence shown here is derived from an EMBL/GenBank/DDBJ whole genome shotgun (WGS) entry which is preliminary data.</text>
</comment>
<evidence type="ECO:0000313" key="2">
    <source>
        <dbReference type="EMBL" id="TNY21172.1"/>
    </source>
</evidence>
<sequence length="181" mass="19939">MLGPRSGERPPRKGGTRHRWPVSERRFTTSSGLELAARRRRRADSPSGVSPLLLALRHACCHAAFVPLPPRRHDDDRLRREVCAPSFKLLAEGRGPGVAVLVTVIGPSMSLSAGIPSTEAPPLRSARRLQSATCEGYSGPRPHELFCELAVSNRDTRKSCGPSKRTARCSRRRHRCHGTRP</sequence>
<dbReference type="AlphaFoldDB" id="A0A5C5FYC6"/>
<proteinExistence type="predicted"/>
<keyword evidence="3" id="KW-1185">Reference proteome</keyword>
<feature type="region of interest" description="Disordered" evidence="1">
    <location>
        <begin position="1"/>
        <end position="47"/>
    </location>
</feature>
<gene>
    <name evidence="2" type="ORF">DMC30DRAFT_212289</name>
</gene>
<feature type="compositionally biased region" description="Basic and acidic residues" evidence="1">
    <location>
        <begin position="1"/>
        <end position="11"/>
    </location>
</feature>
<dbReference type="Proteomes" id="UP000311382">
    <property type="component" value="Unassembled WGS sequence"/>
</dbReference>
<accession>A0A5C5FYC6</accession>
<evidence type="ECO:0000313" key="3">
    <source>
        <dbReference type="Proteomes" id="UP000311382"/>
    </source>
</evidence>